<evidence type="ECO:0000259" key="4">
    <source>
        <dbReference type="PROSITE" id="PS01124"/>
    </source>
</evidence>
<keyword evidence="3" id="KW-0804">Transcription</keyword>
<dbReference type="Pfam" id="PF12833">
    <property type="entry name" value="HTH_18"/>
    <property type="match status" value="1"/>
</dbReference>
<dbReference type="RefSeq" id="WP_053779079.1">
    <property type="nucleotide sequence ID" value="NZ_LITU01000012.1"/>
</dbReference>
<dbReference type="SUPFAM" id="SSF51215">
    <property type="entry name" value="Regulatory protein AraC"/>
    <property type="match status" value="1"/>
</dbReference>
<accession>A0A0N0UIL2</accession>
<feature type="domain" description="HTH araC/xylS-type" evidence="4">
    <location>
        <begin position="156"/>
        <end position="254"/>
    </location>
</feature>
<dbReference type="PATRIC" id="fig|1705561.3.peg.1331"/>
<dbReference type="InterPro" id="IPR009057">
    <property type="entry name" value="Homeodomain-like_sf"/>
</dbReference>
<dbReference type="Pfam" id="PF02311">
    <property type="entry name" value="AraC_binding"/>
    <property type="match status" value="1"/>
</dbReference>
<dbReference type="SUPFAM" id="SSF46689">
    <property type="entry name" value="Homeodomain-like"/>
    <property type="match status" value="1"/>
</dbReference>
<comment type="caution">
    <text evidence="5">The sequence shown here is derived from an EMBL/GenBank/DDBJ whole genome shotgun (WGS) entry which is preliminary data.</text>
</comment>
<dbReference type="InterPro" id="IPR018060">
    <property type="entry name" value="HTH_AraC"/>
</dbReference>
<dbReference type="GO" id="GO:0043565">
    <property type="term" value="F:sequence-specific DNA binding"/>
    <property type="evidence" value="ECO:0007669"/>
    <property type="project" value="InterPro"/>
</dbReference>
<dbReference type="GO" id="GO:0003700">
    <property type="term" value="F:DNA-binding transcription factor activity"/>
    <property type="evidence" value="ECO:0007669"/>
    <property type="project" value="InterPro"/>
</dbReference>
<organism evidence="5 6">
    <name type="scientific">Paenibacillus xylanivorans</name>
    <dbReference type="NCBI Taxonomy" id="1705561"/>
    <lineage>
        <taxon>Bacteria</taxon>
        <taxon>Bacillati</taxon>
        <taxon>Bacillota</taxon>
        <taxon>Bacilli</taxon>
        <taxon>Bacillales</taxon>
        <taxon>Paenibacillaceae</taxon>
        <taxon>Paenibacillus</taxon>
    </lineage>
</organism>
<keyword evidence="6" id="KW-1185">Reference proteome</keyword>
<reference evidence="5 6" key="1">
    <citation type="submission" date="2015-08" db="EMBL/GenBank/DDBJ databases">
        <title>Draft genome sequence of cellulolytic and xylanolytic Paenibacillus sp. A59, isolated from a decaying forest soil from Patagonia, Argentina.</title>
        <authorList>
            <person name="Ghio S."/>
            <person name="Caceres A.M."/>
            <person name="Talia P."/>
            <person name="Grasso D."/>
            <person name="Campos E."/>
        </authorList>
    </citation>
    <scope>NUCLEOTIDE SEQUENCE [LARGE SCALE GENOMIC DNA]</scope>
    <source>
        <strain evidence="5 6">A59</strain>
    </source>
</reference>
<dbReference type="SMART" id="SM00342">
    <property type="entry name" value="HTH_ARAC"/>
    <property type="match status" value="1"/>
</dbReference>
<evidence type="ECO:0000313" key="6">
    <source>
        <dbReference type="Proteomes" id="UP000037688"/>
    </source>
</evidence>
<dbReference type="OrthoDB" id="2644630at2"/>
<evidence type="ECO:0000256" key="2">
    <source>
        <dbReference type="ARBA" id="ARBA00023125"/>
    </source>
</evidence>
<dbReference type="Gene3D" id="1.10.10.60">
    <property type="entry name" value="Homeodomain-like"/>
    <property type="match status" value="2"/>
</dbReference>
<keyword evidence="1" id="KW-0805">Transcription regulation</keyword>
<gene>
    <name evidence="5" type="ORF">AMS66_01145</name>
</gene>
<dbReference type="Proteomes" id="UP000037688">
    <property type="component" value="Unassembled WGS sequence"/>
</dbReference>
<dbReference type="InterPro" id="IPR037923">
    <property type="entry name" value="HTH-like"/>
</dbReference>
<keyword evidence="2" id="KW-0238">DNA-binding</keyword>
<dbReference type="PROSITE" id="PS01124">
    <property type="entry name" value="HTH_ARAC_FAMILY_2"/>
    <property type="match status" value="1"/>
</dbReference>
<dbReference type="PANTHER" id="PTHR43280">
    <property type="entry name" value="ARAC-FAMILY TRANSCRIPTIONAL REGULATOR"/>
    <property type="match status" value="1"/>
</dbReference>
<proteinExistence type="predicted"/>
<dbReference type="AlphaFoldDB" id="A0A0N0UIL2"/>
<dbReference type="InterPro" id="IPR003313">
    <property type="entry name" value="AraC-bd"/>
</dbReference>
<evidence type="ECO:0000256" key="3">
    <source>
        <dbReference type="ARBA" id="ARBA00023163"/>
    </source>
</evidence>
<sequence length="259" mass="30278">MVTPLEVRHINGVGWYEEAVQSQATWRLSLVTYGKCVYWVNGDKQIMEKGELLLIPAGIPYYGKSIPTVTHTQIVVQLQGDHAQGLPALERSEALRHKPGCYELIHERMKAIQQQWQERPSYYVMMSQALLMEVLIYINRELDRGVIPPERHVHAERMKRYIERHYREKVTKEELGDEIGKTPNYAAALFKSMTNQTISQYVHDQRMKRAVYLLTESQLSIQEIAEFLGYRDLSYFYRIFKRIMGSPPSDLLHERPPIV</sequence>
<protein>
    <submittedName>
        <fullName evidence="5">AraC family transcriptional regulator</fullName>
    </submittedName>
</protein>
<evidence type="ECO:0000256" key="1">
    <source>
        <dbReference type="ARBA" id="ARBA00023015"/>
    </source>
</evidence>
<dbReference type="EMBL" id="LITU01000012">
    <property type="protein sequence ID" value="KOY18304.1"/>
    <property type="molecule type" value="Genomic_DNA"/>
</dbReference>
<dbReference type="PANTHER" id="PTHR43280:SF10">
    <property type="entry name" value="REGULATORY PROTEIN POCR"/>
    <property type="match status" value="1"/>
</dbReference>
<name>A0A0N0UIL2_9BACL</name>
<evidence type="ECO:0000313" key="5">
    <source>
        <dbReference type="EMBL" id="KOY18304.1"/>
    </source>
</evidence>